<name>A0A4D6HJV6_9EURY</name>
<protein>
    <submittedName>
        <fullName evidence="1">Uncharacterized protein</fullName>
    </submittedName>
</protein>
<evidence type="ECO:0000313" key="1">
    <source>
        <dbReference type="EMBL" id="QCC54123.1"/>
    </source>
</evidence>
<accession>A0A4D6HJV6</accession>
<reference evidence="1 2" key="1">
    <citation type="journal article" date="2019" name="Nat. Commun.">
        <title>A new type of DNA phosphorothioation-based antiviral system in archaea.</title>
        <authorList>
            <person name="Xiong L."/>
            <person name="Liu S."/>
            <person name="Chen S."/>
            <person name="Xiao Y."/>
            <person name="Zhu B."/>
            <person name="Gao Y."/>
            <person name="Zhang Y."/>
            <person name="Chen B."/>
            <person name="Luo J."/>
            <person name="Deng Z."/>
            <person name="Chen X."/>
            <person name="Wang L."/>
            <person name="Chen S."/>
        </authorList>
    </citation>
    <scope>NUCLEOTIDE SEQUENCE [LARGE SCALE GENOMIC DNA]</scope>
    <source>
        <strain evidence="1 2">JCM 10635</strain>
    </source>
</reference>
<dbReference type="EMBL" id="CP031305">
    <property type="protein sequence ID" value="QCC54123.1"/>
    <property type="molecule type" value="Genomic_DNA"/>
</dbReference>
<gene>
    <name evidence="1" type="ORF">DV706_06230</name>
</gene>
<proteinExistence type="predicted"/>
<organism evidence="1 2">
    <name type="scientific">Natronorubrum bangense</name>
    <dbReference type="NCBI Taxonomy" id="61858"/>
    <lineage>
        <taxon>Archaea</taxon>
        <taxon>Methanobacteriati</taxon>
        <taxon>Methanobacteriota</taxon>
        <taxon>Stenosarchaea group</taxon>
        <taxon>Halobacteria</taxon>
        <taxon>Halobacteriales</taxon>
        <taxon>Natrialbaceae</taxon>
        <taxon>Natronorubrum</taxon>
    </lineage>
</organism>
<evidence type="ECO:0000313" key="2">
    <source>
        <dbReference type="Proteomes" id="UP000296822"/>
    </source>
</evidence>
<sequence>MIVIRELQQRMSGLVLMSVVFDLKSNRGDEVVCDFGSKRQPINTSQHSLERSVAGMAGQSGLSGLDQLLPPVAHGVVRRKSGSGAIMNSPRNARGSRAQGAPVITEQLRCVFLVSFKSLRIRELLHTYLFAVE</sequence>
<dbReference type="AlphaFoldDB" id="A0A4D6HJV6"/>
<dbReference type="Proteomes" id="UP000296822">
    <property type="component" value="Chromosome"/>
</dbReference>
<dbReference type="KEGG" id="nbg:DV706_06230"/>